<dbReference type="PANTHER" id="PTHR46401">
    <property type="entry name" value="GLYCOSYLTRANSFERASE WBBK-RELATED"/>
    <property type="match status" value="1"/>
</dbReference>
<evidence type="ECO:0000313" key="4">
    <source>
        <dbReference type="EMBL" id="RDU66957.1"/>
    </source>
</evidence>
<dbReference type="PANTHER" id="PTHR46401:SF2">
    <property type="entry name" value="GLYCOSYLTRANSFERASE WBBK-RELATED"/>
    <property type="match status" value="1"/>
</dbReference>
<organism evidence="4 5">
    <name type="scientific">Helicobacter equorum</name>
    <dbReference type="NCBI Taxonomy" id="361872"/>
    <lineage>
        <taxon>Bacteria</taxon>
        <taxon>Pseudomonadati</taxon>
        <taxon>Campylobacterota</taxon>
        <taxon>Epsilonproteobacteria</taxon>
        <taxon>Campylobacterales</taxon>
        <taxon>Helicobacteraceae</taxon>
        <taxon>Helicobacter</taxon>
    </lineage>
</organism>
<dbReference type="SUPFAM" id="SSF53756">
    <property type="entry name" value="UDP-Glycosyltransferase/glycogen phosphorylase"/>
    <property type="match status" value="1"/>
</dbReference>
<dbReference type="InterPro" id="IPR028098">
    <property type="entry name" value="Glyco_trans_4-like_N"/>
</dbReference>
<dbReference type="CDD" id="cd03811">
    <property type="entry name" value="GT4_GT28_WabH-like"/>
    <property type="match status" value="1"/>
</dbReference>
<keyword evidence="1" id="KW-0808">Transferase</keyword>
<dbReference type="Pfam" id="PF00534">
    <property type="entry name" value="Glycos_transf_1"/>
    <property type="match status" value="1"/>
</dbReference>
<dbReference type="Gene3D" id="3.40.50.2000">
    <property type="entry name" value="Glycogen Phosphorylase B"/>
    <property type="match status" value="2"/>
</dbReference>
<dbReference type="Pfam" id="PF13439">
    <property type="entry name" value="Glyco_transf_4"/>
    <property type="match status" value="1"/>
</dbReference>
<evidence type="ECO:0000259" key="3">
    <source>
        <dbReference type="Pfam" id="PF13439"/>
    </source>
</evidence>
<reference evidence="4 5" key="1">
    <citation type="submission" date="2018-04" db="EMBL/GenBank/DDBJ databases">
        <title>Novel Campyloabacter and Helicobacter Species and Strains.</title>
        <authorList>
            <person name="Mannion A.J."/>
            <person name="Shen Z."/>
            <person name="Fox J.G."/>
        </authorList>
    </citation>
    <scope>NUCLEOTIDE SEQUENCE [LARGE SCALE GENOMIC DNA]</scope>
    <source>
        <strain evidence="4 5">MIT 12-6600</strain>
    </source>
</reference>
<feature type="domain" description="Glycosyl transferase family 1" evidence="2">
    <location>
        <begin position="203"/>
        <end position="368"/>
    </location>
</feature>
<accession>A0A3D8INU8</accession>
<protein>
    <recommendedName>
        <fullName evidence="6">Glycosyl transferase family 1 domain-containing protein</fullName>
    </recommendedName>
</protein>
<comment type="caution">
    <text evidence="4">The sequence shown here is derived from an EMBL/GenBank/DDBJ whole genome shotgun (WGS) entry which is preliminary data.</text>
</comment>
<dbReference type="AlphaFoldDB" id="A0A3D8INU8"/>
<evidence type="ECO:0000313" key="5">
    <source>
        <dbReference type="Proteomes" id="UP000256514"/>
    </source>
</evidence>
<proteinExistence type="predicted"/>
<name>A0A3D8INU8_9HELI</name>
<evidence type="ECO:0008006" key="6">
    <source>
        <dbReference type="Google" id="ProtNLM"/>
    </source>
</evidence>
<dbReference type="InterPro" id="IPR001296">
    <property type="entry name" value="Glyco_trans_1"/>
</dbReference>
<dbReference type="Proteomes" id="UP000256514">
    <property type="component" value="Unassembled WGS sequence"/>
</dbReference>
<feature type="domain" description="Glycosyltransferase subfamily 4-like N-terminal" evidence="3">
    <location>
        <begin position="79"/>
        <end position="195"/>
    </location>
</feature>
<dbReference type="OrthoDB" id="1522162at2"/>
<dbReference type="GO" id="GO:0016757">
    <property type="term" value="F:glycosyltransferase activity"/>
    <property type="evidence" value="ECO:0007669"/>
    <property type="project" value="InterPro"/>
</dbReference>
<sequence length="392" mass="45254">MLGIGGGGAERVLVDFFQAWEEHAKNWQKNSATEGFTEESRIINPKQDIDLFLIEKKPQDTYLGWCEEHLHKVFSFPHIFGKIRFLNKFWKRRVLRNPQWINYFIKERYDVNIGFLEGISTIYISQKYGGKKIGYIHISLSEIRDNTRDEAELKAYLALDSIICVSYYVKDSLLKLYPELAHKHIVVIHNPINTQAITLKAQEHIQQIEQIQHNRFSFLQVGRLTYQKGLATLLEANTILQQEGLEYDLWLVGEGDRYKKELLAYIESSGVTNVKFLGFKENPYAYIKVCDVFVLASYYEGYGLVLAESCVLGKAIIASDIPTSKEILIDSKLGECAEFFVSKDARSLADSMRRLYTDTRYKQELESKALAIAKNFDVTKARKAFEEILLQK</sequence>
<evidence type="ECO:0000256" key="1">
    <source>
        <dbReference type="ARBA" id="ARBA00022679"/>
    </source>
</evidence>
<dbReference type="EMBL" id="NXLT01000004">
    <property type="protein sequence ID" value="RDU66957.1"/>
    <property type="molecule type" value="Genomic_DNA"/>
</dbReference>
<evidence type="ECO:0000259" key="2">
    <source>
        <dbReference type="Pfam" id="PF00534"/>
    </source>
</evidence>
<gene>
    <name evidence="4" type="ORF">CQA54_06265</name>
</gene>
<keyword evidence="5" id="KW-1185">Reference proteome</keyword>